<keyword evidence="4" id="KW-1015">Disulfide bond</keyword>
<dbReference type="Pfam" id="PF00531">
    <property type="entry name" value="Death"/>
    <property type="match status" value="1"/>
</dbReference>
<gene>
    <name evidence="9" type="ORF">PLOB_00000970</name>
</gene>
<keyword evidence="3" id="KW-0677">Repeat</keyword>
<accession>A0ABN8N3X5</accession>
<feature type="domain" description="Death" evidence="8">
    <location>
        <begin position="330"/>
        <end position="399"/>
    </location>
</feature>
<evidence type="ECO:0000256" key="1">
    <source>
        <dbReference type="ARBA" id="ARBA00022703"/>
    </source>
</evidence>
<evidence type="ECO:0000256" key="4">
    <source>
        <dbReference type="ARBA" id="ARBA00023157"/>
    </source>
</evidence>
<dbReference type="EMBL" id="CALNXK010000010">
    <property type="protein sequence ID" value="CAH3042518.1"/>
    <property type="molecule type" value="Genomic_DNA"/>
</dbReference>
<name>A0ABN8N3X5_9CNID</name>
<evidence type="ECO:0000313" key="9">
    <source>
        <dbReference type="EMBL" id="CAH3042518.1"/>
    </source>
</evidence>
<organism evidence="9 10">
    <name type="scientific">Porites lobata</name>
    <dbReference type="NCBI Taxonomy" id="104759"/>
    <lineage>
        <taxon>Eukaryota</taxon>
        <taxon>Metazoa</taxon>
        <taxon>Cnidaria</taxon>
        <taxon>Anthozoa</taxon>
        <taxon>Hexacorallia</taxon>
        <taxon>Scleractinia</taxon>
        <taxon>Fungiina</taxon>
        <taxon>Poritidae</taxon>
        <taxon>Porites</taxon>
    </lineage>
</organism>
<dbReference type="InterPro" id="IPR000488">
    <property type="entry name" value="Death_dom"/>
</dbReference>
<proteinExistence type="predicted"/>
<reference evidence="9 10" key="1">
    <citation type="submission" date="2022-05" db="EMBL/GenBank/DDBJ databases">
        <authorList>
            <consortium name="Genoscope - CEA"/>
            <person name="William W."/>
        </authorList>
    </citation>
    <scope>NUCLEOTIDE SEQUENCE [LARGE SCALE GENOMIC DNA]</scope>
</reference>
<dbReference type="InterPro" id="IPR011029">
    <property type="entry name" value="DEATH-like_dom_sf"/>
</dbReference>
<evidence type="ECO:0000256" key="7">
    <source>
        <dbReference type="SAM" id="SignalP"/>
    </source>
</evidence>
<feature type="chain" id="PRO_5046099116" description="Death domain-containing protein" evidence="7">
    <location>
        <begin position="23"/>
        <end position="411"/>
    </location>
</feature>
<keyword evidence="2 7" id="KW-0732">Signal</keyword>
<evidence type="ECO:0000256" key="6">
    <source>
        <dbReference type="SAM" id="Phobius"/>
    </source>
</evidence>
<dbReference type="InterPro" id="IPR001368">
    <property type="entry name" value="TNFR/NGFR_Cys_rich_reg"/>
</dbReference>
<feature type="transmembrane region" description="Helical" evidence="6">
    <location>
        <begin position="230"/>
        <end position="251"/>
    </location>
</feature>
<dbReference type="SUPFAM" id="SSF47986">
    <property type="entry name" value="DEATH domain"/>
    <property type="match status" value="1"/>
</dbReference>
<keyword evidence="1" id="KW-0053">Apoptosis</keyword>
<dbReference type="Gene3D" id="1.10.533.10">
    <property type="entry name" value="Death Domain, Fas"/>
    <property type="match status" value="1"/>
</dbReference>
<keyword evidence="6" id="KW-1133">Transmembrane helix</keyword>
<comment type="caution">
    <text evidence="9">The sequence shown here is derived from an EMBL/GenBank/DDBJ whole genome shotgun (WGS) entry which is preliminary data.</text>
</comment>
<dbReference type="PROSITE" id="PS00652">
    <property type="entry name" value="TNFR_NGFR_1"/>
    <property type="match status" value="1"/>
</dbReference>
<feature type="signal peptide" evidence="7">
    <location>
        <begin position="1"/>
        <end position="22"/>
    </location>
</feature>
<dbReference type="Proteomes" id="UP001159405">
    <property type="component" value="Unassembled WGS sequence"/>
</dbReference>
<sequence>MLRGKILTAFSLCFLRMVLVIGSRCKNKSDIELFDPTDNSKFKCWPVPTCQEGQQPSVEPGSVHPKTTTISCIRCDHGWFSNHDTNYRCQKCASCGNKGILVNCSIYGDAVCSKSCKSNTHYFNESDGQCYACTECCGKDESNIARQCLLSSGNLRVGSVIGQQGELHCKVQSSQKCDELSKNVTTYINSSSFVNGTSSVVENCNCTRPENINHNYQPSGCSWDSSLQDIMLLCALIVVALACVIFLCLYIRERKMRMSRSGCPPESCPFMNRCYSGLAGQPDSETAANSLMGFEEKLQYIPEALTIDRIPPQIEQIILKLDGRKLSAKNWYPVARTLGLSMDETDDIRREEGREGGSPTSALLSLLTTWDSVITLRQFVCVLHQLGRHDVTKLIFDFYRNGVQQPLTSSV</sequence>
<keyword evidence="5" id="KW-0325">Glycoprotein</keyword>
<evidence type="ECO:0000256" key="5">
    <source>
        <dbReference type="ARBA" id="ARBA00023180"/>
    </source>
</evidence>
<dbReference type="PROSITE" id="PS50017">
    <property type="entry name" value="DEATH_DOMAIN"/>
    <property type="match status" value="1"/>
</dbReference>
<evidence type="ECO:0000259" key="8">
    <source>
        <dbReference type="PROSITE" id="PS50017"/>
    </source>
</evidence>
<evidence type="ECO:0000313" key="10">
    <source>
        <dbReference type="Proteomes" id="UP001159405"/>
    </source>
</evidence>
<keyword evidence="6" id="KW-0812">Transmembrane</keyword>
<evidence type="ECO:0000256" key="3">
    <source>
        <dbReference type="ARBA" id="ARBA00022737"/>
    </source>
</evidence>
<dbReference type="CDD" id="cd01670">
    <property type="entry name" value="Death"/>
    <property type="match status" value="1"/>
</dbReference>
<protein>
    <recommendedName>
        <fullName evidence="8">Death domain-containing protein</fullName>
    </recommendedName>
</protein>
<keyword evidence="6" id="KW-0472">Membrane</keyword>
<keyword evidence="10" id="KW-1185">Reference proteome</keyword>
<evidence type="ECO:0000256" key="2">
    <source>
        <dbReference type="ARBA" id="ARBA00022729"/>
    </source>
</evidence>